<reference evidence="3" key="1">
    <citation type="submission" date="2017-02" db="UniProtKB">
        <authorList>
            <consortium name="WormBaseParasite"/>
        </authorList>
    </citation>
    <scope>IDENTIFICATION</scope>
</reference>
<protein>
    <submittedName>
        <fullName evidence="3">C2H2-type domain-containing protein</fullName>
    </submittedName>
</protein>
<sequence>NSRPQGSTNSELEQRRKSGSVALSDIVGEIVDSGTLRHTRLARIEAVAEFRLRIGQDCPVDEFRLRTEHDCLSKHLHRLGVYTQLTCTPSQIGNWEYTLNPYALSQTGSIHSTHMPSGLGVYTQPTCPLCSLPGVYTQPTCPLCNVEEEMEKTHLIRYIGRIHSTHMPSM</sequence>
<evidence type="ECO:0000313" key="1">
    <source>
        <dbReference type="EMBL" id="VDO00084.1"/>
    </source>
</evidence>
<dbReference type="AlphaFoldDB" id="A0A0R3TAY7"/>
<reference evidence="1 2" key="2">
    <citation type="submission" date="2018-11" db="EMBL/GenBank/DDBJ databases">
        <authorList>
            <consortium name="Pathogen Informatics"/>
        </authorList>
    </citation>
    <scope>NUCLEOTIDE SEQUENCE [LARGE SCALE GENOMIC DNA]</scope>
</reference>
<accession>A0A0R3TAY7</accession>
<evidence type="ECO:0000313" key="2">
    <source>
        <dbReference type="Proteomes" id="UP000278807"/>
    </source>
</evidence>
<dbReference type="OrthoDB" id="6150370at2759"/>
<keyword evidence="2" id="KW-1185">Reference proteome</keyword>
<organism evidence="3">
    <name type="scientific">Rodentolepis nana</name>
    <name type="common">Dwarf tapeworm</name>
    <name type="synonym">Hymenolepis nana</name>
    <dbReference type="NCBI Taxonomy" id="102285"/>
    <lineage>
        <taxon>Eukaryota</taxon>
        <taxon>Metazoa</taxon>
        <taxon>Spiralia</taxon>
        <taxon>Lophotrochozoa</taxon>
        <taxon>Platyhelminthes</taxon>
        <taxon>Cestoda</taxon>
        <taxon>Eucestoda</taxon>
        <taxon>Cyclophyllidea</taxon>
        <taxon>Hymenolepididae</taxon>
        <taxon>Rodentolepis</taxon>
    </lineage>
</organism>
<gene>
    <name evidence="1" type="ORF">HNAJ_LOCUS4224</name>
</gene>
<dbReference type="Proteomes" id="UP000278807">
    <property type="component" value="Unassembled WGS sequence"/>
</dbReference>
<evidence type="ECO:0000313" key="3">
    <source>
        <dbReference type="WBParaSite" id="HNAJ_0000422601-mRNA-1"/>
    </source>
</evidence>
<dbReference type="WBParaSite" id="HNAJ_0000422601-mRNA-1">
    <property type="protein sequence ID" value="HNAJ_0000422601-mRNA-1"/>
    <property type="gene ID" value="HNAJ_0000422601"/>
</dbReference>
<proteinExistence type="predicted"/>
<dbReference type="EMBL" id="UZAE01002828">
    <property type="protein sequence ID" value="VDO00084.1"/>
    <property type="molecule type" value="Genomic_DNA"/>
</dbReference>
<name>A0A0R3TAY7_RODNA</name>